<name>A0AAW6IK65_BACOV</name>
<comment type="caution">
    <text evidence="3">The sequence shown here is derived from an EMBL/GenBank/DDBJ whole genome shotgun (WGS) entry which is preliminary data.</text>
</comment>
<dbReference type="RefSeq" id="WP_272842102.1">
    <property type="nucleotide sequence ID" value="NZ_JAQQPO010000043.1"/>
</dbReference>
<accession>A0AAW6IK65</accession>
<evidence type="ECO:0000313" key="4">
    <source>
        <dbReference type="Proteomes" id="UP001215078"/>
    </source>
</evidence>
<proteinExistence type="predicted"/>
<dbReference type="Gene3D" id="1.10.530.10">
    <property type="match status" value="2"/>
</dbReference>
<gene>
    <name evidence="3" type="ORF">PQ628_24050</name>
</gene>
<dbReference type="AlphaFoldDB" id="A0AAW6IK65"/>
<dbReference type="InterPro" id="IPR002901">
    <property type="entry name" value="MGlyc_endo_b_GlcNAc-like_dom"/>
</dbReference>
<dbReference type="EMBL" id="JAQQPO010000043">
    <property type="protein sequence ID" value="MDC7961276.1"/>
    <property type="molecule type" value="Genomic_DNA"/>
</dbReference>
<evidence type="ECO:0000313" key="3">
    <source>
        <dbReference type="EMBL" id="MDC7961276.1"/>
    </source>
</evidence>
<reference evidence="3" key="1">
    <citation type="submission" date="2022-10" db="EMBL/GenBank/DDBJ databases">
        <title>Human gut microbiome strain richness.</title>
        <authorList>
            <person name="Chen-Liaw A."/>
        </authorList>
    </citation>
    <scope>NUCLEOTIDE SEQUENCE</scope>
    <source>
        <strain evidence="3">RTP21484st1_H8_RTP21484_190118</strain>
    </source>
</reference>
<sequence length="820" mass="92589">MVLRIEDISFIGIYINDSFRDFKDINDYANYHVSLLNNKRYQAFSGGDFIDRVVKGGYATDPNYKRALSNVYNQIAKAQEGMKIPKLKGAGELKARILRQFNREKAANRNEEQLIGFDWSRYKSNKPKPETTPTQSEQLENGGVIKAQDGIIAQTINKVKSFLPKEEPKEPVNVVDIIKEYAPSAATSFLSGSVNPFINKLLEGKKPSLDYSHKFGSTENKFEEFASVMTPIFKEALEENGLPITNLNNLVRQAALESNYGLDPRGERGFNLSGIKHPGDSIAPKYKKSRYKDGFDYIDFDNLKDYANYKVKVLNDRYKALDAKDTNDFIDRLHGNNSGGYNYSADKDSYRRNLNGTLSLNKYLKRGGILKYQNPSSGIQRRDAIKDYRPQIQEPIKQQYTPTYSEISQDNRTGWEKEVSRQIKADKAKNDKLYGNQHTWNWSAPFTNTRITKDNASTMFDFNKSAAMSIFATGIGVANPVATATSMAGSLVGAGIGNKIAGNKGALIGGFVGGMVNPNIRFGKSSSTRHQKYGSLNDINIHSKINFDNYNQIMNRIKEEENLYRLYLQNKTVADRINKVAPSYRDAVDEFIKNGIKTKLGQPDKNFNAVNKVADDVEPSLGGVPFKHQENVYNLKPGETIIDLEPVAHENSHGIDRAMSSLMSTDYLKTLLNPNDKLPFHKWIQRATDNKSIVDYVKQIRGLDMNNPADYPQIEKQIYNYFSKPTEIKAYFSRIPFEKYKKSVDRSFDGKIINNPVSEDIFQITDVDILNDVRLQLIASIYGRNKAASYEALKSNLTNKIWGISALGIPTINTLINGYE</sequence>
<feature type="domain" description="Mannosyl-glycoprotein endo-beta-N-acetylglucosamidase-like" evidence="2">
    <location>
        <begin position="14"/>
        <end position="75"/>
    </location>
</feature>
<evidence type="ECO:0000259" key="2">
    <source>
        <dbReference type="Pfam" id="PF01832"/>
    </source>
</evidence>
<feature type="region of interest" description="Disordered" evidence="1">
    <location>
        <begin position="121"/>
        <end position="142"/>
    </location>
</feature>
<dbReference type="Proteomes" id="UP001215078">
    <property type="component" value="Unassembled WGS sequence"/>
</dbReference>
<dbReference type="Pfam" id="PF01832">
    <property type="entry name" value="Glucosaminidase"/>
    <property type="match status" value="1"/>
</dbReference>
<organism evidence="3 4">
    <name type="scientific">Bacteroides ovatus</name>
    <dbReference type="NCBI Taxonomy" id="28116"/>
    <lineage>
        <taxon>Bacteria</taxon>
        <taxon>Pseudomonadati</taxon>
        <taxon>Bacteroidota</taxon>
        <taxon>Bacteroidia</taxon>
        <taxon>Bacteroidales</taxon>
        <taxon>Bacteroidaceae</taxon>
        <taxon>Bacteroides</taxon>
    </lineage>
</organism>
<evidence type="ECO:0000256" key="1">
    <source>
        <dbReference type="SAM" id="MobiDB-lite"/>
    </source>
</evidence>
<protein>
    <recommendedName>
        <fullName evidence="2">Mannosyl-glycoprotein endo-beta-N-acetylglucosamidase-like domain-containing protein</fullName>
    </recommendedName>
</protein>